<evidence type="ECO:0000313" key="1">
    <source>
        <dbReference type="EMBL" id="PTM61881.1"/>
    </source>
</evidence>
<comment type="caution">
    <text evidence="1">The sequence shown here is derived from an EMBL/GenBank/DDBJ whole genome shotgun (WGS) entry which is preliminary data.</text>
</comment>
<reference evidence="1 2" key="1">
    <citation type="submission" date="2018-04" db="EMBL/GenBank/DDBJ databases">
        <title>Genomic Encyclopedia of Archaeal and Bacterial Type Strains, Phase II (KMG-II): from individual species to whole genera.</title>
        <authorList>
            <person name="Goeker M."/>
        </authorList>
    </citation>
    <scope>NUCLEOTIDE SEQUENCE [LARGE SCALE GENOMIC DNA]</scope>
    <source>
        <strain evidence="1 2">DSM 25521</strain>
    </source>
</reference>
<protein>
    <submittedName>
        <fullName evidence="1">Uncharacterized protein</fullName>
    </submittedName>
</protein>
<dbReference type="Proteomes" id="UP000241808">
    <property type="component" value="Unassembled WGS sequence"/>
</dbReference>
<gene>
    <name evidence="1" type="ORF">C8P69_101553</name>
</gene>
<proteinExistence type="predicted"/>
<sequence>MDAANDTRSRLLAKIEAFLARTGMGASHLGQRAEAGSDLVKKLRAGGDCTTRTADKVNAFIDAWPNVPPYKRRVASERRRSQSNAARP</sequence>
<evidence type="ECO:0000313" key="2">
    <source>
        <dbReference type="Proteomes" id="UP000241808"/>
    </source>
</evidence>
<organism evidence="1 2">
    <name type="scientific">Phreatobacter oligotrophus</name>
    <dbReference type="NCBI Taxonomy" id="1122261"/>
    <lineage>
        <taxon>Bacteria</taxon>
        <taxon>Pseudomonadati</taxon>
        <taxon>Pseudomonadota</taxon>
        <taxon>Alphaproteobacteria</taxon>
        <taxon>Hyphomicrobiales</taxon>
        <taxon>Phreatobacteraceae</taxon>
        <taxon>Phreatobacter</taxon>
    </lineage>
</organism>
<dbReference type="AlphaFoldDB" id="A0A2T4ZIT7"/>
<name>A0A2T4ZIT7_9HYPH</name>
<dbReference type="EMBL" id="PZZL01000001">
    <property type="protein sequence ID" value="PTM61881.1"/>
    <property type="molecule type" value="Genomic_DNA"/>
</dbReference>
<accession>A0A2T4ZIT7</accession>
<keyword evidence="2" id="KW-1185">Reference proteome</keyword>